<organism evidence="1 2">
    <name type="scientific">Musa balbisiana</name>
    <name type="common">Banana</name>
    <dbReference type="NCBI Taxonomy" id="52838"/>
    <lineage>
        <taxon>Eukaryota</taxon>
        <taxon>Viridiplantae</taxon>
        <taxon>Streptophyta</taxon>
        <taxon>Embryophyta</taxon>
        <taxon>Tracheophyta</taxon>
        <taxon>Spermatophyta</taxon>
        <taxon>Magnoliopsida</taxon>
        <taxon>Liliopsida</taxon>
        <taxon>Zingiberales</taxon>
        <taxon>Musaceae</taxon>
        <taxon>Musa</taxon>
    </lineage>
</organism>
<evidence type="ECO:0000313" key="2">
    <source>
        <dbReference type="Proteomes" id="UP000317650"/>
    </source>
</evidence>
<comment type="caution">
    <text evidence="1">The sequence shown here is derived from an EMBL/GenBank/DDBJ whole genome shotgun (WGS) entry which is preliminary data.</text>
</comment>
<sequence length="83" mass="8981">MPSDASLADLEVNTSRRWFRLIMSLSSGQSAPFLGILETGNQYLSSPEALKTLVRPMGEVFSMLRSGAELCLQAVKGFGMVGK</sequence>
<proteinExistence type="predicted"/>
<keyword evidence="2" id="KW-1185">Reference proteome</keyword>
<reference evidence="1 2" key="1">
    <citation type="journal article" date="2019" name="Nat. Plants">
        <title>Genome sequencing of Musa balbisiana reveals subgenome evolution and function divergence in polyploid bananas.</title>
        <authorList>
            <person name="Yao X."/>
        </authorList>
    </citation>
    <scope>NUCLEOTIDE SEQUENCE [LARGE SCALE GENOMIC DNA]</scope>
    <source>
        <strain evidence="2">cv. DH-PKW</strain>
        <tissue evidence="1">Leaves</tissue>
    </source>
</reference>
<dbReference type="EMBL" id="PYDT01000009">
    <property type="protein sequence ID" value="THU51027.1"/>
    <property type="molecule type" value="Genomic_DNA"/>
</dbReference>
<protein>
    <submittedName>
        <fullName evidence="1">Uncharacterized protein</fullName>
    </submittedName>
</protein>
<gene>
    <name evidence="1" type="ORF">C4D60_Mb06t26680</name>
</gene>
<dbReference type="AlphaFoldDB" id="A0A4S8IQV3"/>
<accession>A0A4S8IQV3</accession>
<evidence type="ECO:0000313" key="1">
    <source>
        <dbReference type="EMBL" id="THU51027.1"/>
    </source>
</evidence>
<dbReference type="Proteomes" id="UP000317650">
    <property type="component" value="Chromosome 6"/>
</dbReference>
<name>A0A4S8IQV3_MUSBA</name>